<evidence type="ECO:0000256" key="5">
    <source>
        <dbReference type="ARBA" id="ARBA00022989"/>
    </source>
</evidence>
<dbReference type="PaxDb" id="243230-DR_A0153"/>
<dbReference type="GO" id="GO:0055085">
    <property type="term" value="P:transmembrane transport"/>
    <property type="evidence" value="ECO:0000318"/>
    <property type="project" value="GO_Central"/>
</dbReference>
<dbReference type="RefSeq" id="WP_010889413.1">
    <property type="nucleotide sequence ID" value="NC_001264.1"/>
</dbReference>
<dbReference type="eggNOG" id="COG0586">
    <property type="taxonomic scope" value="Bacteria"/>
</dbReference>
<dbReference type="GeneID" id="69519048"/>
<dbReference type="InterPro" id="IPR032816">
    <property type="entry name" value="VTT_dom"/>
</dbReference>
<feature type="transmembrane region" description="Helical" evidence="7">
    <location>
        <begin position="175"/>
        <end position="193"/>
    </location>
</feature>
<comment type="subcellular location">
    <subcellularLocation>
        <location evidence="1 7">Cell membrane</location>
        <topology evidence="1 7">Multi-pass membrane protein</topology>
    </subcellularLocation>
</comment>
<keyword evidence="4 7" id="KW-0812">Transmembrane</keyword>
<feature type="transmembrane region" description="Helical" evidence="7">
    <location>
        <begin position="20"/>
        <end position="45"/>
    </location>
</feature>
<accession>Q9RZ00</accession>
<dbReference type="KEGG" id="dra:DR_A0153"/>
<dbReference type="AlphaFoldDB" id="Q9RZ00"/>
<evidence type="ECO:0000256" key="2">
    <source>
        <dbReference type="ARBA" id="ARBA00010792"/>
    </source>
</evidence>
<dbReference type="GO" id="GO:0043093">
    <property type="term" value="P:FtsZ-dependent cytokinesis"/>
    <property type="evidence" value="ECO:0000318"/>
    <property type="project" value="GO_Central"/>
</dbReference>
<dbReference type="PANTHER" id="PTHR30353">
    <property type="entry name" value="INNER MEMBRANE PROTEIN DEDA-RELATED"/>
    <property type="match status" value="1"/>
</dbReference>
<dbReference type="InParanoid" id="Q9RZ00"/>
<organism evidence="9 10">
    <name type="scientific">Deinococcus radiodurans (strain ATCC 13939 / DSM 20539 / JCM 16871 / CCUG 27074 / LMG 4051 / NBRC 15346 / NCIMB 9279 / VKM B-1422 / R1)</name>
    <dbReference type="NCBI Taxonomy" id="243230"/>
    <lineage>
        <taxon>Bacteria</taxon>
        <taxon>Thermotogati</taxon>
        <taxon>Deinococcota</taxon>
        <taxon>Deinococci</taxon>
        <taxon>Deinococcales</taxon>
        <taxon>Deinococcaceae</taxon>
        <taxon>Deinococcus</taxon>
    </lineage>
</organism>
<dbReference type="EMBL" id="AE001825">
    <property type="protein sequence ID" value="AAF12211.1"/>
    <property type="molecule type" value="Genomic_DNA"/>
</dbReference>
<dbReference type="EnsemblBacteria" id="AAF12211">
    <property type="protein sequence ID" value="AAF12211"/>
    <property type="gene ID" value="DR_A0153"/>
</dbReference>
<reference evidence="9 10" key="1">
    <citation type="journal article" date="1999" name="Science">
        <title>Genome sequence of the radioresistant bacterium Deinococcus radiodurans R1.</title>
        <authorList>
            <person name="White O."/>
            <person name="Eisen J.A."/>
            <person name="Heidelberg J.F."/>
            <person name="Hickey E.K."/>
            <person name="Peterson J.D."/>
            <person name="Dodson R.J."/>
            <person name="Haft D.H."/>
            <person name="Gwinn M.L."/>
            <person name="Nelson W.C."/>
            <person name="Richardson D.L."/>
            <person name="Moffat K.S."/>
            <person name="Qin H."/>
            <person name="Jiang L."/>
            <person name="Pamphile W."/>
            <person name="Crosby M."/>
            <person name="Shen M."/>
            <person name="Vamathevan J.J."/>
            <person name="Lam P."/>
            <person name="McDonald L."/>
            <person name="Utterback T."/>
            <person name="Zalewski C."/>
            <person name="Makarova K.S."/>
            <person name="Aravind L."/>
            <person name="Daly M.J."/>
            <person name="Minton K.W."/>
            <person name="Fleischmann R.D."/>
            <person name="Ketchum K.A."/>
            <person name="Nelson K.E."/>
            <person name="Salzberg S."/>
            <person name="Smith H.O."/>
            <person name="Venter J.C."/>
            <person name="Fraser C.M."/>
        </authorList>
    </citation>
    <scope>NUCLEOTIDE SEQUENCE [LARGE SCALE GENOMIC DNA]</scope>
    <source>
        <strain evidence="10">ATCC 13939 / DSM 20539 / JCM 16871 / LMG 4051 / NBRC 15346 / NCIMB 9279 / R1 / VKM B-1422</strain>
    </source>
</reference>
<dbReference type="GO" id="GO:0005886">
    <property type="term" value="C:plasma membrane"/>
    <property type="evidence" value="ECO:0000318"/>
    <property type="project" value="GO_Central"/>
</dbReference>
<proteinExistence type="inferred from homology"/>
<feature type="domain" description="VTT" evidence="8">
    <location>
        <begin position="56"/>
        <end position="156"/>
    </location>
</feature>
<dbReference type="HOGENOM" id="CLU_1254237_0_0_0"/>
<feature type="transmembrane region" description="Helical" evidence="7">
    <location>
        <begin position="138"/>
        <end position="155"/>
    </location>
</feature>
<evidence type="ECO:0000256" key="3">
    <source>
        <dbReference type="ARBA" id="ARBA00022475"/>
    </source>
</evidence>
<evidence type="ECO:0000256" key="1">
    <source>
        <dbReference type="ARBA" id="ARBA00004651"/>
    </source>
</evidence>
<dbReference type="PIR" id="D75611">
    <property type="entry name" value="D75611"/>
</dbReference>
<dbReference type="Proteomes" id="UP000002524">
    <property type="component" value="Chromosome 2"/>
</dbReference>
<evidence type="ECO:0000256" key="7">
    <source>
        <dbReference type="RuleBase" id="RU367016"/>
    </source>
</evidence>
<dbReference type="PATRIC" id="fig|243230.17.peg.3040"/>
<name>Q9RZ00_DEIRA</name>
<gene>
    <name evidence="9" type="ordered locus">DR_A0153</name>
</gene>
<keyword evidence="6 7" id="KW-0472">Membrane</keyword>
<keyword evidence="5 7" id="KW-1133">Transmembrane helix</keyword>
<evidence type="ECO:0000256" key="6">
    <source>
        <dbReference type="ARBA" id="ARBA00023136"/>
    </source>
</evidence>
<keyword evidence="3 7" id="KW-1003">Cell membrane</keyword>
<protein>
    <recommendedName>
        <fullName evidence="8">VTT domain-containing protein</fullName>
    </recommendedName>
</protein>
<evidence type="ECO:0000259" key="8">
    <source>
        <dbReference type="Pfam" id="PF09335"/>
    </source>
</evidence>
<dbReference type="GO" id="GO:0022857">
    <property type="term" value="F:transmembrane transporter activity"/>
    <property type="evidence" value="ECO:0000318"/>
    <property type="project" value="GO_Central"/>
</dbReference>
<sequence>MTEAFNLRLWLEGLDPGLLHVATFLLMLLEGAGVPGIPGVLPMIAQVAAINAGHTTLAAAVFWGTLGNWLGALLGYAVGRWGLRWLPARWLSRLEGERTRTLLERWGGPLLIVGRVVGALRTPVTLVSGIVHYPLLPYAAYSMVGALLHVGVWQVLLWKFGPVILTELERWGREILLYAAPLLLLALLGHWLWRRGRRRAVPPEDSVLELAEEEAAHPPR</sequence>
<dbReference type="PANTHER" id="PTHR30353:SF15">
    <property type="entry name" value="INNER MEMBRANE PROTEIN YABI"/>
    <property type="match status" value="1"/>
</dbReference>
<feature type="transmembrane region" description="Helical" evidence="7">
    <location>
        <begin position="57"/>
        <end position="78"/>
    </location>
</feature>
<evidence type="ECO:0000313" key="9">
    <source>
        <dbReference type="EMBL" id="AAF12211.1"/>
    </source>
</evidence>
<dbReference type="InterPro" id="IPR032818">
    <property type="entry name" value="DedA-like"/>
</dbReference>
<dbReference type="Pfam" id="PF09335">
    <property type="entry name" value="VTT_dom"/>
    <property type="match status" value="1"/>
</dbReference>
<keyword evidence="10" id="KW-1185">Reference proteome</keyword>
<evidence type="ECO:0000256" key="4">
    <source>
        <dbReference type="ARBA" id="ARBA00022692"/>
    </source>
</evidence>
<dbReference type="OrthoDB" id="70624at2"/>
<comment type="similarity">
    <text evidence="2 7">Belongs to the DedA family.</text>
</comment>
<dbReference type="STRING" id="243230.DR_A0153"/>
<evidence type="ECO:0000313" key="10">
    <source>
        <dbReference type="Proteomes" id="UP000002524"/>
    </source>
</evidence>